<dbReference type="PANTHER" id="PTHR43702:SF3">
    <property type="entry name" value="PROTEIN TSGA"/>
    <property type="match status" value="1"/>
</dbReference>
<evidence type="ECO:0000313" key="8">
    <source>
        <dbReference type="Proteomes" id="UP000191112"/>
    </source>
</evidence>
<feature type="transmembrane region" description="Helical" evidence="6">
    <location>
        <begin position="451"/>
        <end position="468"/>
    </location>
</feature>
<feature type="transmembrane region" description="Helical" evidence="6">
    <location>
        <begin position="146"/>
        <end position="169"/>
    </location>
</feature>
<feature type="transmembrane region" description="Helical" evidence="6">
    <location>
        <begin position="474"/>
        <end position="498"/>
    </location>
</feature>
<evidence type="ECO:0000256" key="5">
    <source>
        <dbReference type="ARBA" id="ARBA00023136"/>
    </source>
</evidence>
<protein>
    <submittedName>
        <fullName evidence="7">Sugar transporter</fullName>
    </submittedName>
</protein>
<feature type="transmembrane region" description="Helical" evidence="6">
    <location>
        <begin position="395"/>
        <end position="415"/>
    </location>
</feature>
<dbReference type="Proteomes" id="UP000191112">
    <property type="component" value="Unassembled WGS sequence"/>
</dbReference>
<evidence type="ECO:0000256" key="4">
    <source>
        <dbReference type="ARBA" id="ARBA00022989"/>
    </source>
</evidence>
<accession>A0A1T5FNF8</accession>
<keyword evidence="5 6" id="KW-0472">Membrane</keyword>
<dbReference type="GO" id="GO:0005886">
    <property type="term" value="C:plasma membrane"/>
    <property type="evidence" value="ECO:0007669"/>
    <property type="project" value="UniProtKB-SubCell"/>
</dbReference>
<evidence type="ECO:0000313" key="7">
    <source>
        <dbReference type="EMBL" id="SKB97658.1"/>
    </source>
</evidence>
<dbReference type="InterPro" id="IPR036259">
    <property type="entry name" value="MFS_trans_sf"/>
</dbReference>
<feature type="transmembrane region" description="Helical" evidence="6">
    <location>
        <begin position="282"/>
        <end position="300"/>
    </location>
</feature>
<keyword evidence="8" id="KW-1185">Reference proteome</keyword>
<dbReference type="Pfam" id="PF07690">
    <property type="entry name" value="MFS_1"/>
    <property type="match status" value="1"/>
</dbReference>
<keyword evidence="4 6" id="KW-1133">Transmembrane helix</keyword>
<feature type="transmembrane region" description="Helical" evidence="6">
    <location>
        <begin position="108"/>
        <end position="134"/>
    </location>
</feature>
<dbReference type="InterPro" id="IPR011701">
    <property type="entry name" value="MFS"/>
</dbReference>
<evidence type="ECO:0000256" key="2">
    <source>
        <dbReference type="ARBA" id="ARBA00022475"/>
    </source>
</evidence>
<gene>
    <name evidence="7" type="ORF">SAMN05660477_02169</name>
</gene>
<proteinExistence type="predicted"/>
<dbReference type="SUPFAM" id="SSF103473">
    <property type="entry name" value="MFS general substrate transporter"/>
    <property type="match status" value="2"/>
</dbReference>
<feature type="transmembrane region" description="Helical" evidence="6">
    <location>
        <begin position="548"/>
        <end position="567"/>
    </location>
</feature>
<feature type="transmembrane region" description="Helical" evidence="6">
    <location>
        <begin position="427"/>
        <end position="444"/>
    </location>
</feature>
<dbReference type="RefSeq" id="WP_245797182.1">
    <property type="nucleotide sequence ID" value="NZ_FUYZ01000007.1"/>
</dbReference>
<dbReference type="EMBL" id="FUYZ01000007">
    <property type="protein sequence ID" value="SKB97658.1"/>
    <property type="molecule type" value="Genomic_DNA"/>
</dbReference>
<keyword evidence="7" id="KW-0813">Transport</keyword>
<feature type="transmembrane region" description="Helical" evidence="6">
    <location>
        <begin position="12"/>
        <end position="30"/>
    </location>
</feature>
<keyword evidence="2" id="KW-1003">Cell membrane</keyword>
<evidence type="ECO:0000256" key="3">
    <source>
        <dbReference type="ARBA" id="ARBA00022692"/>
    </source>
</evidence>
<feature type="transmembrane region" description="Helical" evidence="6">
    <location>
        <begin position="510"/>
        <end position="528"/>
    </location>
</feature>
<reference evidence="7 8" key="1">
    <citation type="submission" date="2017-02" db="EMBL/GenBank/DDBJ databases">
        <authorList>
            <person name="Peterson S.W."/>
        </authorList>
    </citation>
    <scope>NUCLEOTIDE SEQUENCE [LARGE SCALE GENOMIC DNA]</scope>
    <source>
        <strain evidence="7 8">DSM 22323</strain>
    </source>
</reference>
<feature type="transmembrane region" description="Helical" evidence="6">
    <location>
        <begin position="329"/>
        <end position="347"/>
    </location>
</feature>
<name>A0A1T5FNF8_9FLAO</name>
<feature type="transmembrane region" description="Helical" evidence="6">
    <location>
        <begin position="367"/>
        <end position="383"/>
    </location>
</feature>
<dbReference type="GO" id="GO:0022857">
    <property type="term" value="F:transmembrane transporter activity"/>
    <property type="evidence" value="ECO:0007669"/>
    <property type="project" value="InterPro"/>
</dbReference>
<keyword evidence="3 6" id="KW-0812">Transmembrane</keyword>
<dbReference type="Gene3D" id="1.20.1250.20">
    <property type="entry name" value="MFS general substrate transporter like domains"/>
    <property type="match status" value="2"/>
</dbReference>
<dbReference type="AlphaFoldDB" id="A0A1T5FNF8"/>
<comment type="subcellular location">
    <subcellularLocation>
        <location evidence="1">Cell inner membrane</location>
        <topology evidence="1">Multi-pass membrane protein</topology>
    </subcellularLocation>
</comment>
<evidence type="ECO:0000256" key="6">
    <source>
        <dbReference type="SAM" id="Phobius"/>
    </source>
</evidence>
<dbReference type="InterPro" id="IPR050375">
    <property type="entry name" value="MFS_TsgA-like"/>
</dbReference>
<feature type="transmembrane region" description="Helical" evidence="6">
    <location>
        <begin position="83"/>
        <end position="102"/>
    </location>
</feature>
<sequence>MSQHNEQTKWSQFLSLVIVFFFWGFVAASNDILIPVFKKWFVLSQLQSQLVAWAFYAAYFVGSVIFFIISLKSDILQKFGYKKTLAVGLSISAIGAFLFFPAAATANFWFFLMALFVVGLGFSVQQIVANPLAIKMGSASTGAHRLTLAGGINSLGTTIGPIIVGIALFGTGNKSEPLPANLSKTETLVYEYKTLKTELETNILDLGKDSHVDSAEKTATETKVNNQISKLNAGLATLEVNKNLSDELVNQYSKQLDDTKKEAANTLYPKEFVKGKLSTVKMPFVILGIAFILVAIFMLFSKIEDPAKEEEKLIDEGSEKFRITKYPQLVLGMIAIFLYVGVEVSIISNLPALLHTREFGSVLENNIAPFVSLYWGSLMIGRWNGGINVFNTSKALNLLLKIVVPFIAFGIIIFANNMSGKDVTSFYIYPIWIAIFIFISFIGGKNAGKTLMIFGVAGIIMMICGLFYPDKNIAKYFLISGGLFCSIMWPAIFDLAIAGLGKNTGKASSFLIMMILGGGIIPLVQGAICDIDNGPSGHGGIMGMTYTHFSYIIPALCFLYLAIFGYITPKILKKQGVELTESNESSGH</sequence>
<keyword evidence="7" id="KW-0762">Sugar transport</keyword>
<dbReference type="PANTHER" id="PTHR43702">
    <property type="entry name" value="L-FUCOSE-PROTON SYMPORTER"/>
    <property type="match status" value="1"/>
</dbReference>
<dbReference type="STRING" id="619805.SAMN05660477_02169"/>
<organism evidence="7 8">
    <name type="scientific">Soonwooa buanensis</name>
    <dbReference type="NCBI Taxonomy" id="619805"/>
    <lineage>
        <taxon>Bacteria</taxon>
        <taxon>Pseudomonadati</taxon>
        <taxon>Bacteroidota</taxon>
        <taxon>Flavobacteriia</taxon>
        <taxon>Flavobacteriales</taxon>
        <taxon>Weeksellaceae</taxon>
        <taxon>Chryseobacterium group</taxon>
        <taxon>Soonwooa</taxon>
    </lineage>
</organism>
<feature type="transmembrane region" description="Helical" evidence="6">
    <location>
        <begin position="50"/>
        <end position="71"/>
    </location>
</feature>
<evidence type="ECO:0000256" key="1">
    <source>
        <dbReference type="ARBA" id="ARBA00004429"/>
    </source>
</evidence>